<dbReference type="InterPro" id="IPR035584">
    <property type="entry name" value="PurF_N"/>
</dbReference>
<proteinExistence type="inferred from homology"/>
<comment type="function">
    <text evidence="7">Catalyzes the formation of phosphoribosylamine from phosphoribosylpyrophosphate (PRPP) and glutamine.</text>
</comment>
<dbReference type="GO" id="GO:0006189">
    <property type="term" value="P:'de novo' IMP biosynthetic process"/>
    <property type="evidence" value="ECO:0007669"/>
    <property type="project" value="UniProtKB-UniRule"/>
</dbReference>
<dbReference type="HAMAP" id="MF_01931">
    <property type="entry name" value="PurF"/>
    <property type="match status" value="1"/>
</dbReference>
<feature type="binding site" evidence="7 11">
    <location>
        <position position="487"/>
    </location>
    <ligand>
        <name>[4Fe-4S] cluster</name>
        <dbReference type="ChEBI" id="CHEBI:49883"/>
    </ligand>
</feature>
<evidence type="ECO:0000256" key="4">
    <source>
        <dbReference type="ARBA" id="ARBA00022679"/>
    </source>
</evidence>
<evidence type="ECO:0000256" key="1">
    <source>
        <dbReference type="ARBA" id="ARBA00005209"/>
    </source>
</evidence>
<feature type="binding site" evidence="7 11">
    <location>
        <position position="284"/>
    </location>
    <ligand>
        <name>[4Fe-4S] cluster</name>
        <dbReference type="ChEBI" id="CHEBI:49883"/>
    </ligand>
</feature>
<dbReference type="InterPro" id="IPR005854">
    <property type="entry name" value="PurF"/>
</dbReference>
<dbReference type="Proteomes" id="UP000578697">
    <property type="component" value="Unassembled WGS sequence"/>
</dbReference>
<dbReference type="SUPFAM" id="SSF53271">
    <property type="entry name" value="PRTase-like"/>
    <property type="match status" value="1"/>
</dbReference>
<dbReference type="GO" id="GO:0004044">
    <property type="term" value="F:amidophosphoribosyltransferase activity"/>
    <property type="evidence" value="ECO:0007669"/>
    <property type="project" value="UniProtKB-UniRule"/>
</dbReference>
<evidence type="ECO:0000256" key="3">
    <source>
        <dbReference type="ARBA" id="ARBA00022676"/>
    </source>
</evidence>
<keyword evidence="7 10" id="KW-0479">Metal-binding</keyword>
<feature type="binding site" evidence="7 10">
    <location>
        <position position="393"/>
    </location>
    <ligand>
        <name>Mg(2+)</name>
        <dbReference type="ChEBI" id="CHEBI:18420"/>
    </ligand>
</feature>
<dbReference type="EMBL" id="JACHFR010000005">
    <property type="protein sequence ID" value="MBB5220021.1"/>
    <property type="molecule type" value="Genomic_DNA"/>
</dbReference>
<dbReference type="CDD" id="cd06223">
    <property type="entry name" value="PRTases_typeI"/>
    <property type="match status" value="1"/>
</dbReference>
<evidence type="ECO:0000313" key="15">
    <source>
        <dbReference type="Proteomes" id="UP000578697"/>
    </source>
</evidence>
<dbReference type="AlphaFoldDB" id="A0A840SKY4"/>
<feature type="binding site" evidence="7 10">
    <location>
        <position position="331"/>
    </location>
    <ligand>
        <name>Mg(2+)</name>
        <dbReference type="ChEBI" id="CHEBI:18420"/>
    </ligand>
</feature>
<evidence type="ECO:0000313" key="14">
    <source>
        <dbReference type="EMBL" id="QOS40663.1"/>
    </source>
</evidence>
<evidence type="ECO:0000256" key="5">
    <source>
        <dbReference type="ARBA" id="ARBA00022755"/>
    </source>
</evidence>
<evidence type="ECO:0000256" key="2">
    <source>
        <dbReference type="ARBA" id="ARBA00010138"/>
    </source>
</evidence>
<dbReference type="NCBIfam" id="TIGR01134">
    <property type="entry name" value="purF"/>
    <property type="match status" value="1"/>
</dbReference>
<reference evidence="14" key="1">
    <citation type="submission" date="2018-08" db="EMBL/GenBank/DDBJ databases">
        <title>The first complete genome of Treponema rectale (CHPAT), a commensal spirochete of the bovine rectum.</title>
        <authorList>
            <person name="Staton G.J."/>
            <person name="Clegg S.R."/>
            <person name="Carter S.D."/>
            <person name="Radford A.D."/>
            <person name="Darby A."/>
            <person name="Hall N."/>
            <person name="Birtles R.J."/>
            <person name="Evans N.J."/>
        </authorList>
    </citation>
    <scope>NUCLEOTIDE SEQUENCE [LARGE SCALE GENOMIC DNA]</scope>
    <source>
        <strain evidence="14">CHPA</strain>
    </source>
</reference>
<sequence length="507" mass="54987">MNCGCNNNNYNPFDVLEDDKFHDECGVVGIYLNQKSAAKKSKEKKAGTKKQEAYSASGFNAATQAYFGLYALQHRGQDSAGIAVSNGEDITMHKAMGTVAEAFTKENLVNLTGYIACGHVRYATAGSTSLENAQPMLQKSKLGGIAVAHNGQLINYEQLREMLEEAGSTFASTSDTEVIVKLIAKSYKKGLERALTDTIQMIKGSFALVVMTEKALIGARDPNGIRPLCLGKTENGWILASESCAIDALNGTYIRDIQPGEIVIINEDGVLSFEFGEHTSKRTCIFEYVYFARPDSNIDGIPVTLAREKMGECLAKESGVPADVVIGVPDSGLGAAQGYAKAAGIPYASGIVKNKYIGRTFIAPTQQERENMVFVKLNAVRSVVDGKRVVVIDDSIVRGTTSRRLVQILRRAGAKEVHFRISSPPVKFPCYFGINTPTRNELISSQHNEEQICKEIGADSLAFISAEGMLEACRECNPEQYGFCKGCFTGEYPISVPGELNGKPCKN</sequence>
<feature type="binding site" evidence="7 10">
    <location>
        <position position="394"/>
    </location>
    <ligand>
        <name>Mg(2+)</name>
        <dbReference type="ChEBI" id="CHEBI:18420"/>
    </ligand>
</feature>
<keyword evidence="3 7" id="KW-0328">Glycosyltransferase</keyword>
<evidence type="ECO:0000256" key="6">
    <source>
        <dbReference type="ARBA" id="ARBA00022962"/>
    </source>
</evidence>
<dbReference type="UniPathway" id="UPA00074">
    <property type="reaction ID" value="UER00124"/>
</dbReference>
<keyword evidence="7 11" id="KW-0411">Iron-sulfur</keyword>
<dbReference type="GO" id="GO:0009113">
    <property type="term" value="P:purine nucleobase biosynthetic process"/>
    <property type="evidence" value="ECO:0007669"/>
    <property type="project" value="UniProtKB-UniRule"/>
</dbReference>
<dbReference type="EC" id="2.4.2.14" evidence="7"/>
<evidence type="ECO:0000256" key="8">
    <source>
        <dbReference type="PIRNR" id="PIRNR000485"/>
    </source>
</evidence>
<gene>
    <name evidence="7" type="primary">purF</name>
    <name evidence="14" type="ORF">DYE49_09405</name>
    <name evidence="13" type="ORF">HNP77_002411</name>
</gene>
<reference evidence="13 15" key="2">
    <citation type="submission" date="2020-08" db="EMBL/GenBank/DDBJ databases">
        <title>Genomic Encyclopedia of Type Strains, Phase IV (KMG-IV): sequencing the most valuable type-strain genomes for metagenomic binning, comparative biology and taxonomic classification.</title>
        <authorList>
            <person name="Goeker M."/>
        </authorList>
    </citation>
    <scope>NUCLEOTIDE SEQUENCE [LARGE SCALE GENOMIC DNA]</scope>
    <source>
        <strain evidence="13 15">DSM 103679</strain>
    </source>
</reference>
<feature type="active site" description="Nucleophile" evidence="7 9">
    <location>
        <position position="25"/>
    </location>
</feature>
<dbReference type="Gene3D" id="3.40.50.2020">
    <property type="match status" value="1"/>
</dbReference>
<dbReference type="Proteomes" id="UP000593591">
    <property type="component" value="Chromosome"/>
</dbReference>
<dbReference type="PIRSF" id="PIRSF000485">
    <property type="entry name" value="Amd_phspho_trans"/>
    <property type="match status" value="1"/>
</dbReference>
<dbReference type="Gene3D" id="3.60.20.10">
    <property type="entry name" value="Glutamine Phosphoribosylpyrophosphate, subunit 1, domain 1"/>
    <property type="match status" value="1"/>
</dbReference>
<evidence type="ECO:0000256" key="10">
    <source>
        <dbReference type="PIRSR" id="PIRSR000485-2"/>
    </source>
</evidence>
<evidence type="ECO:0000256" key="11">
    <source>
        <dbReference type="PIRSR" id="PIRSR000485-3"/>
    </source>
</evidence>
<evidence type="ECO:0000256" key="9">
    <source>
        <dbReference type="PIRSR" id="PIRSR000485-1"/>
    </source>
</evidence>
<dbReference type="InterPro" id="IPR029055">
    <property type="entry name" value="Ntn_hydrolases_N"/>
</dbReference>
<dbReference type="CDD" id="cd00715">
    <property type="entry name" value="GPATase_N"/>
    <property type="match status" value="1"/>
</dbReference>
<accession>A0A840SKY4</accession>
<dbReference type="GO" id="GO:0000287">
    <property type="term" value="F:magnesium ion binding"/>
    <property type="evidence" value="ECO:0007669"/>
    <property type="project" value="UniProtKB-UniRule"/>
</dbReference>
<comment type="pathway">
    <text evidence="1 7 8">Purine metabolism; IMP biosynthesis via de novo pathway; N(1)-(5-phospho-D-ribosyl)glycinamide from 5-phospho-alpha-D-ribose 1-diphosphate: step 1/2.</text>
</comment>
<dbReference type="InterPro" id="IPR017932">
    <property type="entry name" value="GATase_2_dom"/>
</dbReference>
<feature type="binding site" evidence="7 11">
    <location>
        <position position="430"/>
    </location>
    <ligand>
        <name>[4Fe-4S] cluster</name>
        <dbReference type="ChEBI" id="CHEBI:49883"/>
    </ligand>
</feature>
<evidence type="ECO:0000313" key="13">
    <source>
        <dbReference type="EMBL" id="MBB5220021.1"/>
    </source>
</evidence>
<keyword evidence="7" id="KW-0004">4Fe-4S</keyword>
<keyword evidence="7 10" id="KW-0460">Magnesium</keyword>
<keyword evidence="6 7" id="KW-0315">Glutamine amidotransferase</keyword>
<dbReference type="SUPFAM" id="SSF56235">
    <property type="entry name" value="N-terminal nucleophile aminohydrolases (Ntn hydrolases)"/>
    <property type="match status" value="1"/>
</dbReference>
<dbReference type="Pfam" id="PF00156">
    <property type="entry name" value="Pribosyltran"/>
    <property type="match status" value="1"/>
</dbReference>
<evidence type="ECO:0000256" key="7">
    <source>
        <dbReference type="HAMAP-Rule" id="MF_01931"/>
    </source>
</evidence>
<comment type="cofactor">
    <cofactor evidence="7 11">
        <name>[4Fe-4S] cluster</name>
        <dbReference type="ChEBI" id="CHEBI:49883"/>
    </cofactor>
    <text evidence="7 11">Binds 1 [4Fe-4S] cluster per subunit.</text>
</comment>
<organism evidence="13 15">
    <name type="scientific">Treponema rectale</name>
    <dbReference type="NCBI Taxonomy" id="744512"/>
    <lineage>
        <taxon>Bacteria</taxon>
        <taxon>Pseudomonadati</taxon>
        <taxon>Spirochaetota</taxon>
        <taxon>Spirochaetia</taxon>
        <taxon>Spirochaetales</taxon>
        <taxon>Treponemataceae</taxon>
        <taxon>Treponema</taxon>
    </lineage>
</organism>
<protein>
    <recommendedName>
        <fullName evidence="7">Amidophosphoribosyltransferase</fullName>
        <shortName evidence="7">ATase</shortName>
        <ecNumber evidence="7">2.4.2.14</ecNumber>
    </recommendedName>
    <alternativeName>
        <fullName evidence="7">Glutamine phosphoribosylpyrophosphate amidotransferase</fullName>
        <shortName evidence="7">GPATase</shortName>
    </alternativeName>
</protein>
<keyword evidence="15" id="KW-1185">Reference proteome</keyword>
<dbReference type="KEGG" id="trc:DYE49_09405"/>
<evidence type="ECO:0000259" key="12">
    <source>
        <dbReference type="PROSITE" id="PS51278"/>
    </source>
</evidence>
<dbReference type="PROSITE" id="PS51278">
    <property type="entry name" value="GATASE_TYPE_2"/>
    <property type="match status" value="1"/>
</dbReference>
<dbReference type="EMBL" id="CP031517">
    <property type="protein sequence ID" value="QOS40663.1"/>
    <property type="molecule type" value="Genomic_DNA"/>
</dbReference>
<dbReference type="GO" id="GO:0051539">
    <property type="term" value="F:4 iron, 4 sulfur cluster binding"/>
    <property type="evidence" value="ECO:0007669"/>
    <property type="project" value="UniProtKB-KW"/>
</dbReference>
<dbReference type="PANTHER" id="PTHR11907">
    <property type="entry name" value="AMIDOPHOSPHORIBOSYLTRANSFERASE"/>
    <property type="match status" value="1"/>
</dbReference>
<comment type="cofactor">
    <cofactor evidence="7 10">
        <name>Mg(2+)</name>
        <dbReference type="ChEBI" id="CHEBI:18420"/>
    </cofactor>
    <text evidence="7 10">Binds 1 Mg(2+) ion per subunit.</text>
</comment>
<dbReference type="RefSeq" id="WP_184653692.1">
    <property type="nucleotide sequence ID" value="NZ_JACHFR010000005.1"/>
</dbReference>
<dbReference type="Pfam" id="PF13537">
    <property type="entry name" value="GATase_7"/>
    <property type="match status" value="1"/>
</dbReference>
<feature type="binding site" evidence="7 11">
    <location>
        <position position="484"/>
    </location>
    <ligand>
        <name>[4Fe-4S] cluster</name>
        <dbReference type="ChEBI" id="CHEBI:49883"/>
    </ligand>
</feature>
<keyword evidence="4 7" id="KW-0808">Transferase</keyword>
<feature type="domain" description="Glutamine amidotransferase type-2" evidence="12">
    <location>
        <begin position="25"/>
        <end position="268"/>
    </location>
</feature>
<keyword evidence="7 11" id="KW-0408">Iron</keyword>
<comment type="catalytic activity">
    <reaction evidence="7 8">
        <text>5-phospho-beta-D-ribosylamine + L-glutamate + diphosphate = 5-phospho-alpha-D-ribose 1-diphosphate + L-glutamine + H2O</text>
        <dbReference type="Rhea" id="RHEA:14905"/>
        <dbReference type="ChEBI" id="CHEBI:15377"/>
        <dbReference type="ChEBI" id="CHEBI:29985"/>
        <dbReference type="ChEBI" id="CHEBI:33019"/>
        <dbReference type="ChEBI" id="CHEBI:58017"/>
        <dbReference type="ChEBI" id="CHEBI:58359"/>
        <dbReference type="ChEBI" id="CHEBI:58681"/>
        <dbReference type="EC" id="2.4.2.14"/>
    </reaction>
</comment>
<keyword evidence="5 7" id="KW-0658">Purine biosynthesis</keyword>
<name>A0A840SKY4_9SPIR</name>
<dbReference type="InterPro" id="IPR000836">
    <property type="entry name" value="PRTase_dom"/>
</dbReference>
<dbReference type="InterPro" id="IPR029057">
    <property type="entry name" value="PRTase-like"/>
</dbReference>
<comment type="similarity">
    <text evidence="2 7 8">In the C-terminal section; belongs to the purine/pyrimidine phosphoribosyltransferase family.</text>
</comment>